<keyword evidence="2" id="KW-1185">Reference proteome</keyword>
<protein>
    <submittedName>
        <fullName evidence="1">Uncharacterized protein</fullName>
    </submittedName>
</protein>
<proteinExistence type="predicted"/>
<comment type="caution">
    <text evidence="1">The sequence shown here is derived from an EMBL/GenBank/DDBJ whole genome shotgun (WGS) entry which is preliminary data.</text>
</comment>
<name>A0A1C2I9E5_ACITH</name>
<dbReference type="Proteomes" id="UP000095008">
    <property type="component" value="Unassembled WGS sequence"/>
</dbReference>
<evidence type="ECO:0000313" key="2">
    <source>
        <dbReference type="Proteomes" id="UP000095008"/>
    </source>
</evidence>
<dbReference type="EMBL" id="LWRY01000106">
    <property type="protein sequence ID" value="OCX72616.1"/>
    <property type="molecule type" value="Genomic_DNA"/>
</dbReference>
<reference evidence="1" key="1">
    <citation type="journal article" date="2016" name="Int. J. Mol. Sci.">
        <title>Comparative genomics of the extreme acidophile Acidithiobacillus thiooxidans reveals intraspecific divergence and niche adaptation.</title>
        <authorList>
            <person name="Zhang X."/>
            <person name="Feng X."/>
            <person name="Tao J."/>
            <person name="Ma L."/>
            <person name="Xiao Y."/>
            <person name="Liang Y."/>
            <person name="Liu X."/>
            <person name="Yin H."/>
        </authorList>
    </citation>
    <scope>NUCLEOTIDE SEQUENCE [LARGE SCALE GENOMIC DNA]</scope>
    <source>
        <strain evidence="1">DXS-W</strain>
    </source>
</reference>
<evidence type="ECO:0000313" key="1">
    <source>
        <dbReference type="EMBL" id="OCX72616.1"/>
    </source>
</evidence>
<accession>A0A1C2I9E5</accession>
<organism evidence="1 2">
    <name type="scientific">Acidithiobacillus thiooxidans</name>
    <name type="common">Thiobacillus thiooxidans</name>
    <dbReference type="NCBI Taxonomy" id="930"/>
    <lineage>
        <taxon>Bacteria</taxon>
        <taxon>Pseudomonadati</taxon>
        <taxon>Pseudomonadota</taxon>
        <taxon>Acidithiobacillia</taxon>
        <taxon>Acidithiobacillales</taxon>
        <taxon>Acidithiobacillaceae</taxon>
        <taxon>Acidithiobacillus</taxon>
    </lineage>
</organism>
<dbReference type="AlphaFoldDB" id="A0A1C2I9E5"/>
<sequence>MSYSPDHTSSRSPQKPVFEFQEVAQRLRRRPCKNSLEALETQILLSLIDEAPPAEMERLLQQWRQRKRLTVIS</sequence>
<gene>
    <name evidence="1" type="ORF">A6M23_09575</name>
</gene>
<dbReference type="RefSeq" id="WP_065974069.1">
    <property type="nucleotide sequence ID" value="NZ_LWRY01000106.1"/>
</dbReference>